<dbReference type="InterPro" id="IPR004089">
    <property type="entry name" value="MCPsignal_dom"/>
</dbReference>
<name>A0ABT9JRZ6_9PROT</name>
<evidence type="ECO:0000259" key="4">
    <source>
        <dbReference type="PROSITE" id="PS50111"/>
    </source>
</evidence>
<dbReference type="Gene3D" id="1.10.287.950">
    <property type="entry name" value="Methyl-accepting chemotaxis protein"/>
    <property type="match status" value="1"/>
</dbReference>
<proteinExistence type="predicted"/>
<organism evidence="5 6">
    <name type="scientific">Methylophilus aquaticus</name>
    <dbReference type="NCBI Taxonomy" id="1971610"/>
    <lineage>
        <taxon>Bacteria</taxon>
        <taxon>Pseudomonadati</taxon>
        <taxon>Pseudomonadota</taxon>
        <taxon>Betaproteobacteria</taxon>
        <taxon>Nitrosomonadales</taxon>
        <taxon>Methylophilaceae</taxon>
        <taxon>Methylophilus</taxon>
    </lineage>
</organism>
<dbReference type="PANTHER" id="PTHR32089:SF112">
    <property type="entry name" value="LYSOZYME-LIKE PROTEIN-RELATED"/>
    <property type="match status" value="1"/>
</dbReference>
<comment type="caution">
    <text evidence="5">The sequence shown here is derived from an EMBL/GenBank/DDBJ whole genome shotgun (WGS) entry which is preliminary data.</text>
</comment>
<evidence type="ECO:0000256" key="3">
    <source>
        <dbReference type="SAM" id="MobiDB-lite"/>
    </source>
</evidence>
<accession>A0ABT9JRZ6</accession>
<feature type="region of interest" description="Disordered" evidence="3">
    <location>
        <begin position="299"/>
        <end position="336"/>
    </location>
</feature>
<dbReference type="SMART" id="SM00283">
    <property type="entry name" value="MA"/>
    <property type="match status" value="1"/>
</dbReference>
<evidence type="ECO:0000313" key="5">
    <source>
        <dbReference type="EMBL" id="MDP8567345.1"/>
    </source>
</evidence>
<dbReference type="Pfam" id="PF00015">
    <property type="entry name" value="MCPsignal"/>
    <property type="match status" value="1"/>
</dbReference>
<dbReference type="PROSITE" id="PS50111">
    <property type="entry name" value="CHEMOTAXIS_TRANSDUC_2"/>
    <property type="match status" value="1"/>
</dbReference>
<gene>
    <name evidence="5" type="ORF">Q9291_05750</name>
</gene>
<evidence type="ECO:0000256" key="1">
    <source>
        <dbReference type="ARBA" id="ARBA00023224"/>
    </source>
</evidence>
<keyword evidence="6" id="KW-1185">Reference proteome</keyword>
<protein>
    <submittedName>
        <fullName evidence="5">Methyl-accepting chemotaxis protein</fullName>
    </submittedName>
</protein>
<evidence type="ECO:0000256" key="2">
    <source>
        <dbReference type="PROSITE-ProRule" id="PRU00284"/>
    </source>
</evidence>
<dbReference type="SUPFAM" id="SSF58104">
    <property type="entry name" value="Methyl-accepting chemotaxis protein (MCP) signaling domain"/>
    <property type="match status" value="1"/>
</dbReference>
<sequence>MHYQYESTADTEYMMDENDANLHQLCESVLPLWAGQVEAAKTLTNTSIEGLSAKFASLSQSIRHVTSQGQNQSTEQLISLLQDSQQQLTTVIDLLKNSIEEKKALLKAITELSANAKTLGNMADTVSRISKETGMVAVNAAIEAARVGERGRGFAVVADAVKRLSSDAGRTGDHISETVLGVSQAIKTVTDISKEFEKKDAQTLKDAEQVVNTVVEKFGSAANAVVNTSQQMLTESTHVANEIDQVLYALQFQDRVSQMLTHVHQDISKLSTKMHEEDGLGDVDEWLDSLKSSYTMREQTHIHEQKTMRHSQPRSNTSKPQAETAPSSDDGEITFF</sequence>
<dbReference type="EMBL" id="JAVCAP010000012">
    <property type="protein sequence ID" value="MDP8567345.1"/>
    <property type="molecule type" value="Genomic_DNA"/>
</dbReference>
<feature type="compositionally biased region" description="Polar residues" evidence="3">
    <location>
        <begin position="313"/>
        <end position="327"/>
    </location>
</feature>
<dbReference type="Proteomes" id="UP001225906">
    <property type="component" value="Unassembled WGS sequence"/>
</dbReference>
<reference evidence="6" key="1">
    <citation type="journal article" date="2019" name="Int. J. Syst. Evol. Microbiol.">
        <title>The Global Catalogue of Microorganisms (GCM) 10K type strain sequencing project: providing services to taxonomists for standard genome sequencing and annotation.</title>
        <authorList>
            <consortium name="The Broad Institute Genomics Platform"/>
            <consortium name="The Broad Institute Genome Sequencing Center for Infectious Disease"/>
            <person name="Wu L."/>
            <person name="Ma J."/>
        </authorList>
    </citation>
    <scope>NUCLEOTIDE SEQUENCE [LARGE SCALE GENOMIC DNA]</scope>
    <source>
        <strain evidence="6">VKM B-3159</strain>
    </source>
</reference>
<dbReference type="PANTHER" id="PTHR32089">
    <property type="entry name" value="METHYL-ACCEPTING CHEMOTAXIS PROTEIN MCPB"/>
    <property type="match status" value="1"/>
</dbReference>
<feature type="domain" description="Methyl-accepting transducer" evidence="4">
    <location>
        <begin position="44"/>
        <end position="268"/>
    </location>
</feature>
<keyword evidence="1 2" id="KW-0807">Transducer</keyword>
<dbReference type="RefSeq" id="WP_306389070.1">
    <property type="nucleotide sequence ID" value="NZ_JAVCAP010000012.1"/>
</dbReference>
<evidence type="ECO:0000313" key="6">
    <source>
        <dbReference type="Proteomes" id="UP001225906"/>
    </source>
</evidence>